<evidence type="ECO:0000256" key="4">
    <source>
        <dbReference type="PROSITE-ProRule" id="PRU00433"/>
    </source>
</evidence>
<dbReference type="InterPro" id="IPR009056">
    <property type="entry name" value="Cyt_c-like_dom"/>
</dbReference>
<feature type="signal peptide" evidence="5">
    <location>
        <begin position="1"/>
        <end position="22"/>
    </location>
</feature>
<evidence type="ECO:0000256" key="1">
    <source>
        <dbReference type="ARBA" id="ARBA00022617"/>
    </source>
</evidence>
<dbReference type="GO" id="GO:0009055">
    <property type="term" value="F:electron transfer activity"/>
    <property type="evidence" value="ECO:0007669"/>
    <property type="project" value="InterPro"/>
</dbReference>
<protein>
    <submittedName>
        <fullName evidence="7">SoxX protein</fullName>
    </submittedName>
</protein>
<dbReference type="Gene3D" id="1.10.760.10">
    <property type="entry name" value="Cytochrome c-like domain"/>
    <property type="match status" value="1"/>
</dbReference>
<dbReference type="AlphaFoldDB" id="A0A127JQD1"/>
<dbReference type="PROSITE" id="PS51007">
    <property type="entry name" value="CYTC"/>
    <property type="match status" value="1"/>
</dbReference>
<dbReference type="PATRIC" id="fig|94132.3.peg.772"/>
<dbReference type="GO" id="GO:0020037">
    <property type="term" value="F:heme binding"/>
    <property type="evidence" value="ECO:0007669"/>
    <property type="project" value="InterPro"/>
</dbReference>
<accession>A0A127JQD1</accession>
<dbReference type="InterPro" id="IPR016823">
    <property type="entry name" value="Thiosulf_SoxX_II"/>
</dbReference>
<dbReference type="Pfam" id="PF00034">
    <property type="entry name" value="Cytochrom_C"/>
    <property type="match status" value="1"/>
</dbReference>
<keyword evidence="5" id="KW-0732">Signal</keyword>
<dbReference type="InterPro" id="IPR036909">
    <property type="entry name" value="Cyt_c-like_dom_sf"/>
</dbReference>
<dbReference type="SUPFAM" id="SSF46626">
    <property type="entry name" value="Cytochrome c"/>
    <property type="match status" value="1"/>
</dbReference>
<keyword evidence="3 4" id="KW-0408">Iron</keyword>
<keyword evidence="1 4" id="KW-0349">Heme</keyword>
<dbReference type="OrthoDB" id="8562939at2"/>
<proteinExistence type="predicted"/>
<dbReference type="Proteomes" id="UP000070433">
    <property type="component" value="Chromosome"/>
</dbReference>
<dbReference type="NCBIfam" id="TIGR04485">
    <property type="entry name" value="thiosulf_SoxX"/>
    <property type="match status" value="1"/>
</dbReference>
<feature type="chain" id="PRO_5007449579" evidence="5">
    <location>
        <begin position="23"/>
        <end position="218"/>
    </location>
</feature>
<dbReference type="InterPro" id="IPR030999">
    <property type="entry name" value="Thiosulf_SoxX"/>
</dbReference>
<keyword evidence="2 4" id="KW-0479">Metal-binding</keyword>
<organism evidence="7 8">
    <name type="scientific">Ramlibacter tataouinensis</name>
    <dbReference type="NCBI Taxonomy" id="94132"/>
    <lineage>
        <taxon>Bacteria</taxon>
        <taxon>Pseudomonadati</taxon>
        <taxon>Pseudomonadota</taxon>
        <taxon>Betaproteobacteria</taxon>
        <taxon>Burkholderiales</taxon>
        <taxon>Comamonadaceae</taxon>
        <taxon>Ramlibacter</taxon>
    </lineage>
</organism>
<evidence type="ECO:0000313" key="7">
    <source>
        <dbReference type="EMBL" id="AMO22180.1"/>
    </source>
</evidence>
<reference evidence="7 8" key="1">
    <citation type="journal article" date="2014" name="Int. J. Syst. Evol. Microbiol.">
        <title>Ramlibacter solisilvae sp. nov., isolated from forest soil, and emended description of the genus Ramlibacter.</title>
        <authorList>
            <person name="Lee H.J."/>
            <person name="Lee S.H."/>
            <person name="Lee S.S."/>
            <person name="Lee J.S."/>
            <person name="Kim Y."/>
            <person name="Kim S.C."/>
            <person name="Jeon C.O."/>
        </authorList>
    </citation>
    <scope>NUCLEOTIDE SEQUENCE [LARGE SCALE GENOMIC DNA]</scope>
    <source>
        <strain evidence="7 8">5-10</strain>
    </source>
</reference>
<feature type="domain" description="Cytochrome c" evidence="6">
    <location>
        <begin position="99"/>
        <end position="213"/>
    </location>
</feature>
<sequence length="218" mass="23157">MKKTHAKLAVCILAAAVAAGCAAVIGGPDADQVAADMVKTGFRSEGIAKIDRVTTIDETLKVCNAADVAGKPLEAALAKRIEEANLKSIKWPSDGKFLGDWKQGEQIAQSGRGQTWTDTAGSANGGNCYNCHQIAKEEISFGTIGPSLYNYGKIRGISDPNSAAAKPIVEYTWGKIWNAKAYNACSNMPRSGHMGNLNEQQVRHIMALLLDPASPVNK</sequence>
<evidence type="ECO:0000256" key="2">
    <source>
        <dbReference type="ARBA" id="ARBA00022723"/>
    </source>
</evidence>
<dbReference type="EMBL" id="CP010951">
    <property type="protein sequence ID" value="AMO22180.1"/>
    <property type="molecule type" value="Genomic_DNA"/>
</dbReference>
<dbReference type="PIRSF" id="PIRSF024608">
    <property type="entry name" value="UCP024608"/>
    <property type="match status" value="1"/>
</dbReference>
<evidence type="ECO:0000256" key="3">
    <source>
        <dbReference type="ARBA" id="ARBA00023004"/>
    </source>
</evidence>
<evidence type="ECO:0000313" key="8">
    <source>
        <dbReference type="Proteomes" id="UP000070433"/>
    </source>
</evidence>
<dbReference type="RefSeq" id="WP_061496361.1">
    <property type="nucleotide sequence ID" value="NZ_CP010951.1"/>
</dbReference>
<keyword evidence="8" id="KW-1185">Reference proteome</keyword>
<evidence type="ECO:0000256" key="5">
    <source>
        <dbReference type="SAM" id="SignalP"/>
    </source>
</evidence>
<evidence type="ECO:0000259" key="6">
    <source>
        <dbReference type="PROSITE" id="PS51007"/>
    </source>
</evidence>
<gene>
    <name evidence="7" type="ORF">UC35_03845</name>
</gene>
<dbReference type="GO" id="GO:0046872">
    <property type="term" value="F:metal ion binding"/>
    <property type="evidence" value="ECO:0007669"/>
    <property type="project" value="UniProtKB-KW"/>
</dbReference>
<name>A0A127JQD1_9BURK</name>
<dbReference type="PROSITE" id="PS51257">
    <property type="entry name" value="PROKAR_LIPOPROTEIN"/>
    <property type="match status" value="1"/>
</dbReference>